<evidence type="ECO:0000313" key="3">
    <source>
        <dbReference type="Proteomes" id="UP000281915"/>
    </source>
</evidence>
<organism evidence="2 3">
    <name type="scientific">Brevibacillus panacihumi</name>
    <dbReference type="NCBI Taxonomy" id="497735"/>
    <lineage>
        <taxon>Bacteria</taxon>
        <taxon>Bacillati</taxon>
        <taxon>Bacillota</taxon>
        <taxon>Bacilli</taxon>
        <taxon>Bacillales</taxon>
        <taxon>Paenibacillaceae</taxon>
        <taxon>Brevibacillus</taxon>
    </lineage>
</organism>
<evidence type="ECO:0000313" key="2">
    <source>
        <dbReference type="EMBL" id="RNB68624.1"/>
    </source>
</evidence>
<evidence type="ECO:0000256" key="1">
    <source>
        <dbReference type="SAM" id="Phobius"/>
    </source>
</evidence>
<dbReference type="SUPFAM" id="SSF51445">
    <property type="entry name" value="(Trans)glycosidases"/>
    <property type="match status" value="1"/>
</dbReference>
<keyword evidence="1" id="KW-0472">Membrane</keyword>
<dbReference type="Proteomes" id="UP000281915">
    <property type="component" value="Unassembled WGS sequence"/>
</dbReference>
<comment type="caution">
    <text evidence="2">The sequence shown here is derived from an EMBL/GenBank/DDBJ whole genome shotgun (WGS) entry which is preliminary data.</text>
</comment>
<keyword evidence="1" id="KW-1133">Transmembrane helix</keyword>
<protein>
    <recommendedName>
        <fullName evidence="4">Family 2 glycosyl transferase</fullName>
    </recommendedName>
</protein>
<sequence>MGQHRRRRGQWAALAVMIAAVFTSLWWNGSGNRVESMEISKGVQTKFRTNGEYIEVYQDQAWKPFFTKGINLGASLPGHFPGELPITKEDYLRWFSMIDEMGANVIRIYTIHPPAFYEALVAFNQRKEGEPLYLMQGIWSPEELLIEKQDAFLPEIHEQFQQEIRDAVGAVYGAVTLPEKMGKASGKYRANASPYLIGWHIGTEWDPVMVQKTNKLHQATEPYQGKHFRATPQASPFESWLAEMVDLVAEEESQYGWQHPMTFTNWVTTDPIQHPGEPIYHEDMVSVDPTHIEPIHWKAGYFASYHVYPYYPDLFRYDSDLKQVKNDQGEIDTYKAYLRKLKAHHDGLPIMVTEFGVPASWGNAHLGELGRDQGGHTEERQGEIDAQLMREIHAEGYAGGILFVWQDEWFKKTWNTMKFELPEDRRSLWLNVLTNESLFGVLGMHPGKEELLTIDGDKTDWEKLDEGQKQRLEMSRPGLSELWVTHDEAYLYVLAELAEDFDPQTRTLYLGFDTLPGGNRKAPELSGQTLDEGLETLVRLGDAKESEILIAVNYDFHTRLYGKRYRMLPVKEEAMQDNSGVFVPWKLAVGMAMEPPDSKAYYPMEEVVAGKLRRGTTDASRPDYNSLTAWEAKGRIVELRIPWMLLGFTDPSSLQVMSYRDEGAAFVTETTKGIRIFPWTVERQAASQAPIAVESDKPYPLTKLPRYKWEPWEEVHYHERKKQSYTRIQQVFQELTEPNRKETKP</sequence>
<accession>A0A3M8BZ52</accession>
<dbReference type="Gene3D" id="3.20.20.80">
    <property type="entry name" value="Glycosidases"/>
    <property type="match status" value="1"/>
</dbReference>
<evidence type="ECO:0008006" key="4">
    <source>
        <dbReference type="Google" id="ProtNLM"/>
    </source>
</evidence>
<reference evidence="2 3" key="1">
    <citation type="submission" date="2018-10" db="EMBL/GenBank/DDBJ databases">
        <title>Phylogenomics of Brevibacillus.</title>
        <authorList>
            <person name="Dunlap C."/>
        </authorList>
    </citation>
    <scope>NUCLEOTIDE SEQUENCE [LARGE SCALE GENOMIC DNA]</scope>
    <source>
        <strain evidence="2 3">JCM 15085</strain>
    </source>
</reference>
<dbReference type="AlphaFoldDB" id="A0A3M8BZ52"/>
<dbReference type="EMBL" id="RHHT01000080">
    <property type="protein sequence ID" value="RNB68624.1"/>
    <property type="molecule type" value="Genomic_DNA"/>
</dbReference>
<proteinExistence type="predicted"/>
<name>A0A3M8BZ52_9BACL</name>
<feature type="transmembrane region" description="Helical" evidence="1">
    <location>
        <begin position="12"/>
        <end position="29"/>
    </location>
</feature>
<dbReference type="InterPro" id="IPR017853">
    <property type="entry name" value="GH"/>
</dbReference>
<keyword evidence="1" id="KW-0812">Transmembrane</keyword>
<gene>
    <name evidence="2" type="ORF">EDM58_24505</name>
</gene>